<dbReference type="EMBL" id="MAYM02000582">
    <property type="protein sequence ID" value="RLN37418.1"/>
    <property type="molecule type" value="Genomic_DNA"/>
</dbReference>
<keyword evidence="6" id="KW-1185">Reference proteome</keyword>
<dbReference type="Proteomes" id="UP000785171">
    <property type="component" value="Unassembled WGS sequence"/>
</dbReference>
<feature type="region of interest" description="Disordered" evidence="1">
    <location>
        <begin position="1"/>
        <end position="25"/>
    </location>
</feature>
<gene>
    <name evidence="4" type="ORF">BBI17_007621</name>
    <name evidence="5" type="ORF">BBO99_00007675</name>
    <name evidence="3" type="ORF">JM16_002284</name>
    <name evidence="2" type="ORF">JM18_007272</name>
</gene>
<proteinExistence type="predicted"/>
<sequence length="193" mass="22337">MENRSDVTSIPEFLKQRQDHGAPLSPEQRTVLDQLNVARTFIEKYHLGVCRITHVNKGGKPWKLHFEFYNAENGVYKTFEPHNRLAVVADRSSVPRENYAVHSNDLAMIKLGYQIEYARQVDEYTDWEKDENTWIKNIPAFVDLRVKTLPDASPYLGEVFPIHFERQFVNKQVKQVSAPREALIRAENLPGAS</sequence>
<evidence type="ECO:0000313" key="6">
    <source>
        <dbReference type="Proteomes" id="UP000285624"/>
    </source>
</evidence>
<evidence type="ECO:0000313" key="3">
    <source>
        <dbReference type="EMBL" id="KAG2523838.1"/>
    </source>
</evidence>
<reference evidence="6 7" key="2">
    <citation type="submission" date="2018-07" db="EMBL/GenBank/DDBJ databases">
        <title>Genome sequencing of oomycete isolates from Chile give support for New Zealand origin for Phytophthora kernoviae and make available the first Nothophytophthora sp. genome.</title>
        <authorList>
            <person name="Studholme D.J."/>
            <person name="Sanfuentes E."/>
            <person name="Panda P."/>
            <person name="Hill R."/>
            <person name="Sambles C."/>
            <person name="Grant M."/>
            <person name="Williams N.M."/>
            <person name="Mcdougal R.L."/>
        </authorList>
    </citation>
    <scope>NUCLEOTIDE SEQUENCE [LARGE SCALE GENOMIC DNA]</scope>
    <source>
        <strain evidence="4">Chile2</strain>
        <strain evidence="5">Chile4</strain>
    </source>
</reference>
<comment type="caution">
    <text evidence="4">The sequence shown here is derived from an EMBL/GenBank/DDBJ whole genome shotgun (WGS) entry which is preliminary data.</text>
</comment>
<name>A0A3R7G5P9_9STRA</name>
<dbReference type="EMBL" id="JPWU03000306">
    <property type="protein sequence ID" value="KAG2520111.1"/>
    <property type="molecule type" value="Genomic_DNA"/>
</dbReference>
<evidence type="ECO:0000256" key="1">
    <source>
        <dbReference type="SAM" id="MobiDB-lite"/>
    </source>
</evidence>
<dbReference type="Proteomes" id="UP000792063">
    <property type="component" value="Unassembled WGS sequence"/>
</dbReference>
<dbReference type="Proteomes" id="UP000285883">
    <property type="component" value="Unassembled WGS sequence"/>
</dbReference>
<evidence type="ECO:0000313" key="7">
    <source>
        <dbReference type="Proteomes" id="UP000285883"/>
    </source>
</evidence>
<organism evidence="4 7">
    <name type="scientific">Phytophthora kernoviae</name>
    <dbReference type="NCBI Taxonomy" id="325452"/>
    <lineage>
        <taxon>Eukaryota</taxon>
        <taxon>Sar</taxon>
        <taxon>Stramenopiles</taxon>
        <taxon>Oomycota</taxon>
        <taxon>Peronosporomycetes</taxon>
        <taxon>Peronosporales</taxon>
        <taxon>Peronosporaceae</taxon>
        <taxon>Phytophthora</taxon>
    </lineage>
</organism>
<dbReference type="AlphaFoldDB" id="A0A3R7G5P9"/>
<evidence type="ECO:0000313" key="4">
    <source>
        <dbReference type="EMBL" id="RLN37418.1"/>
    </source>
</evidence>
<dbReference type="EMBL" id="MBDN02000331">
    <property type="protein sequence ID" value="RLN76288.1"/>
    <property type="molecule type" value="Genomic_DNA"/>
</dbReference>
<dbReference type="EMBL" id="JPWV03000129">
    <property type="protein sequence ID" value="KAG2523838.1"/>
    <property type="molecule type" value="Genomic_DNA"/>
</dbReference>
<reference evidence="2" key="3">
    <citation type="submission" date="2020-06" db="EMBL/GenBank/DDBJ databases">
        <authorList>
            <person name="Studholme D.J."/>
        </authorList>
    </citation>
    <scope>NUCLEOTIDE SEQUENCE</scope>
    <source>
        <strain evidence="3">NZFS 2646</strain>
        <strain evidence="2">NZFS 3630</strain>
    </source>
</reference>
<dbReference type="Proteomes" id="UP000285624">
    <property type="component" value="Unassembled WGS sequence"/>
</dbReference>
<accession>A0A3R7G5P9</accession>
<evidence type="ECO:0000313" key="2">
    <source>
        <dbReference type="EMBL" id="KAG2520111.1"/>
    </source>
</evidence>
<evidence type="ECO:0000313" key="5">
    <source>
        <dbReference type="EMBL" id="RLN76288.1"/>
    </source>
</evidence>
<protein>
    <submittedName>
        <fullName evidence="4">Uncharacterized protein</fullName>
    </submittedName>
</protein>
<reference evidence="2" key="1">
    <citation type="journal article" date="2015" name="Genom Data">
        <title>Genome sequences of six Phytophthora species associated with forests in New Zealand.</title>
        <authorList>
            <person name="Studholme D.J."/>
            <person name="McDougal R.L."/>
            <person name="Sambles C."/>
            <person name="Hansen E."/>
            <person name="Hardy G."/>
            <person name="Grant M."/>
            <person name="Ganley R.J."/>
            <person name="Williams N.M."/>
        </authorList>
    </citation>
    <scope>NUCLEOTIDE SEQUENCE</scope>
    <source>
        <strain evidence="3">NZFS 2646</strain>
        <strain evidence="2">NZFS 3630</strain>
    </source>
</reference>